<organism evidence="10 11">
    <name type="scientific">Coregonus suidteri</name>
    <dbReference type="NCBI Taxonomy" id="861788"/>
    <lineage>
        <taxon>Eukaryota</taxon>
        <taxon>Metazoa</taxon>
        <taxon>Chordata</taxon>
        <taxon>Craniata</taxon>
        <taxon>Vertebrata</taxon>
        <taxon>Euteleostomi</taxon>
        <taxon>Actinopterygii</taxon>
        <taxon>Neopterygii</taxon>
        <taxon>Teleostei</taxon>
        <taxon>Protacanthopterygii</taxon>
        <taxon>Salmoniformes</taxon>
        <taxon>Salmonidae</taxon>
        <taxon>Coregoninae</taxon>
        <taxon>Coregonus</taxon>
    </lineage>
</organism>
<name>A0AAN8L6Z2_9TELE</name>
<feature type="region of interest" description="Disordered" evidence="8">
    <location>
        <begin position="62"/>
        <end position="86"/>
    </location>
</feature>
<evidence type="ECO:0000259" key="9">
    <source>
        <dbReference type="PROSITE" id="PS50067"/>
    </source>
</evidence>
<feature type="binding site" evidence="7">
    <location>
        <begin position="32"/>
        <end position="39"/>
    </location>
    <ligand>
        <name>ATP</name>
        <dbReference type="ChEBI" id="CHEBI:30616"/>
    </ligand>
</feature>
<dbReference type="GO" id="GO:0005524">
    <property type="term" value="F:ATP binding"/>
    <property type="evidence" value="ECO:0007669"/>
    <property type="project" value="UniProtKB-UniRule"/>
</dbReference>
<dbReference type="GO" id="GO:0007052">
    <property type="term" value="P:mitotic spindle organization"/>
    <property type="evidence" value="ECO:0007669"/>
    <property type="project" value="TreeGrafter"/>
</dbReference>
<keyword evidence="3 7" id="KW-0547">Nucleotide-binding</keyword>
<evidence type="ECO:0000313" key="11">
    <source>
        <dbReference type="Proteomes" id="UP001356427"/>
    </source>
</evidence>
<dbReference type="GO" id="GO:0007018">
    <property type="term" value="P:microtubule-based movement"/>
    <property type="evidence" value="ECO:0007669"/>
    <property type="project" value="InterPro"/>
</dbReference>
<dbReference type="Gene3D" id="3.40.850.10">
    <property type="entry name" value="Kinesin motor domain"/>
    <property type="match status" value="1"/>
</dbReference>
<gene>
    <name evidence="10" type="ORF">J4Q44_G00274150</name>
</gene>
<proteinExistence type="inferred from homology"/>
<comment type="caution">
    <text evidence="10">The sequence shown here is derived from an EMBL/GenBank/DDBJ whole genome shotgun (WGS) entry which is preliminary data.</text>
</comment>
<dbReference type="GO" id="GO:0051231">
    <property type="term" value="P:spindle elongation"/>
    <property type="evidence" value="ECO:0007669"/>
    <property type="project" value="TreeGrafter"/>
</dbReference>
<evidence type="ECO:0000256" key="8">
    <source>
        <dbReference type="SAM" id="MobiDB-lite"/>
    </source>
</evidence>
<evidence type="ECO:0000256" key="5">
    <source>
        <dbReference type="ARBA" id="ARBA00023054"/>
    </source>
</evidence>
<keyword evidence="2" id="KW-0963">Cytoplasm</keyword>
<dbReference type="InterPro" id="IPR001752">
    <property type="entry name" value="Kinesin_motor_dom"/>
</dbReference>
<evidence type="ECO:0000256" key="7">
    <source>
        <dbReference type="PROSITE-ProRule" id="PRU00283"/>
    </source>
</evidence>
<dbReference type="AlphaFoldDB" id="A0AAN8L6Z2"/>
<dbReference type="GO" id="GO:0008017">
    <property type="term" value="F:microtubule binding"/>
    <property type="evidence" value="ECO:0007669"/>
    <property type="project" value="InterPro"/>
</dbReference>
<protein>
    <recommendedName>
        <fullName evidence="9">Kinesin motor domain-containing protein</fullName>
    </recommendedName>
</protein>
<keyword evidence="4 7" id="KW-0067">ATP-binding</keyword>
<dbReference type="Proteomes" id="UP001356427">
    <property type="component" value="Unassembled WGS sequence"/>
</dbReference>
<dbReference type="InterPro" id="IPR027417">
    <property type="entry name" value="P-loop_NTPase"/>
</dbReference>
<keyword evidence="7" id="KW-0505">Motor protein</keyword>
<dbReference type="PROSITE" id="PS50067">
    <property type="entry name" value="KINESIN_MOTOR_2"/>
    <property type="match status" value="1"/>
</dbReference>
<dbReference type="GO" id="GO:0005875">
    <property type="term" value="C:microtubule associated complex"/>
    <property type="evidence" value="ECO:0007669"/>
    <property type="project" value="TreeGrafter"/>
</dbReference>
<keyword evidence="11" id="KW-1185">Reference proteome</keyword>
<comment type="similarity">
    <text evidence="7">Belongs to the TRAFAC class myosin-kinesin ATPase superfamily. Kinesin family.</text>
</comment>
<evidence type="ECO:0000256" key="4">
    <source>
        <dbReference type="ARBA" id="ARBA00022840"/>
    </source>
</evidence>
<feature type="domain" description="Kinesin motor" evidence="9">
    <location>
        <begin position="1"/>
        <end position="206"/>
    </location>
</feature>
<evidence type="ECO:0000313" key="10">
    <source>
        <dbReference type="EMBL" id="KAK6303060.1"/>
    </source>
</evidence>
<dbReference type="InterPro" id="IPR027640">
    <property type="entry name" value="Kinesin-like_fam"/>
</dbReference>
<evidence type="ECO:0000256" key="2">
    <source>
        <dbReference type="ARBA" id="ARBA00022490"/>
    </source>
</evidence>
<keyword evidence="6" id="KW-0206">Cytoskeleton</keyword>
<sequence>MDSQQDSIYTHCTEKLIEGCFEGYNANIFAYGQTGSGKTYTMGIARFDVNIIDEGGWASFPGQSSTSSGALRNDGRPPQSRASLRTRVQDQRTISWSCTMRRCWICLNQRGTWMGRVQKSTIKIHEDSNVRHLHCGSHHTRMVTSEAEMMQLSEAGCSVPYHGQHPDERPELAHLPCHLPPSTCAKSESALRTTAYVASHHWAGAL</sequence>
<evidence type="ECO:0000256" key="3">
    <source>
        <dbReference type="ARBA" id="ARBA00022741"/>
    </source>
</evidence>
<dbReference type="GO" id="GO:0003777">
    <property type="term" value="F:microtubule motor activity"/>
    <property type="evidence" value="ECO:0007669"/>
    <property type="project" value="InterPro"/>
</dbReference>
<dbReference type="Pfam" id="PF00225">
    <property type="entry name" value="Kinesin"/>
    <property type="match status" value="1"/>
</dbReference>
<dbReference type="PANTHER" id="PTHR47969">
    <property type="entry name" value="CHROMOSOME-ASSOCIATED KINESIN KIF4A-RELATED"/>
    <property type="match status" value="1"/>
</dbReference>
<keyword evidence="5" id="KW-0175">Coiled coil</keyword>
<dbReference type="InterPro" id="IPR036961">
    <property type="entry name" value="Kinesin_motor_dom_sf"/>
</dbReference>
<dbReference type="PANTHER" id="PTHR47969:SF15">
    <property type="entry name" value="CHROMOSOME-ASSOCIATED KINESIN KIF4A-RELATED"/>
    <property type="match status" value="1"/>
</dbReference>
<accession>A0AAN8L6Z2</accession>
<evidence type="ECO:0000256" key="1">
    <source>
        <dbReference type="ARBA" id="ARBA00004245"/>
    </source>
</evidence>
<reference evidence="10 11" key="1">
    <citation type="submission" date="2021-04" db="EMBL/GenBank/DDBJ databases">
        <authorList>
            <person name="De Guttry C."/>
            <person name="Zahm M."/>
            <person name="Klopp C."/>
            <person name="Cabau C."/>
            <person name="Louis A."/>
            <person name="Berthelot C."/>
            <person name="Parey E."/>
            <person name="Roest Crollius H."/>
            <person name="Montfort J."/>
            <person name="Robinson-Rechavi M."/>
            <person name="Bucao C."/>
            <person name="Bouchez O."/>
            <person name="Gislard M."/>
            <person name="Lluch J."/>
            <person name="Milhes M."/>
            <person name="Lampietro C."/>
            <person name="Lopez Roques C."/>
            <person name="Donnadieu C."/>
            <person name="Braasch I."/>
            <person name="Desvignes T."/>
            <person name="Postlethwait J."/>
            <person name="Bobe J."/>
            <person name="Wedekind C."/>
            <person name="Guiguen Y."/>
        </authorList>
    </citation>
    <scope>NUCLEOTIDE SEQUENCE [LARGE SCALE GENOMIC DNA]</scope>
    <source>
        <strain evidence="10">Cs_M1</strain>
        <tissue evidence="10">Blood</tissue>
    </source>
</reference>
<comment type="subcellular location">
    <subcellularLocation>
        <location evidence="1">Cytoplasm</location>
        <location evidence="1">Cytoskeleton</location>
    </subcellularLocation>
</comment>
<dbReference type="SUPFAM" id="SSF52540">
    <property type="entry name" value="P-loop containing nucleoside triphosphate hydrolases"/>
    <property type="match status" value="1"/>
</dbReference>
<dbReference type="EMBL" id="JAGTTL010000025">
    <property type="protein sequence ID" value="KAK6303060.1"/>
    <property type="molecule type" value="Genomic_DNA"/>
</dbReference>
<evidence type="ECO:0000256" key="6">
    <source>
        <dbReference type="ARBA" id="ARBA00023212"/>
    </source>
</evidence>